<reference evidence="1 2" key="1">
    <citation type="submission" date="2016-02" db="EMBL/GenBank/DDBJ databases">
        <authorList>
            <person name="Wen L."/>
            <person name="He K."/>
            <person name="Yang H."/>
        </authorList>
    </citation>
    <scope>NUCLEOTIDE SEQUENCE [LARGE SCALE GENOMIC DNA]</scope>
    <source>
        <strain evidence="1 2">DSM 22607</strain>
    </source>
</reference>
<dbReference type="AlphaFoldDB" id="A0A136Q7E6"/>
<evidence type="ECO:0000313" key="1">
    <source>
        <dbReference type="EMBL" id="KXK66601.1"/>
    </source>
</evidence>
<proteinExistence type="predicted"/>
<name>A0A136Q7E6_9FIRM</name>
<gene>
    <name evidence="1" type="ORF">HMPREF3293_00644</name>
</gene>
<sequence length="74" mass="8406">MSLCFFGTERFRPVLFGAARVTARTFVGGNYPLAYGNLSPHPKNTPIAQRTKLYMTKSAISRPFPNFFMLFLKN</sequence>
<dbReference type="STRING" id="626937.HMPREF3293_00644"/>
<comment type="caution">
    <text evidence="1">The sequence shown here is derived from an EMBL/GenBank/DDBJ whole genome shotgun (WGS) entry which is preliminary data.</text>
</comment>
<dbReference type="Proteomes" id="UP000070366">
    <property type="component" value="Unassembled WGS sequence"/>
</dbReference>
<keyword evidence="2" id="KW-1185">Reference proteome</keyword>
<accession>A0A136Q7E6</accession>
<evidence type="ECO:0000313" key="2">
    <source>
        <dbReference type="Proteomes" id="UP000070366"/>
    </source>
</evidence>
<dbReference type="EMBL" id="LSZW01000040">
    <property type="protein sequence ID" value="KXK66601.1"/>
    <property type="molecule type" value="Genomic_DNA"/>
</dbReference>
<organism evidence="1 2">
    <name type="scientific">Christensenella minuta</name>
    <dbReference type="NCBI Taxonomy" id="626937"/>
    <lineage>
        <taxon>Bacteria</taxon>
        <taxon>Bacillati</taxon>
        <taxon>Bacillota</taxon>
        <taxon>Clostridia</taxon>
        <taxon>Christensenellales</taxon>
        <taxon>Christensenellaceae</taxon>
        <taxon>Christensenella</taxon>
    </lineage>
</organism>
<protein>
    <submittedName>
        <fullName evidence="1">Uncharacterized protein</fullName>
    </submittedName>
</protein>